<dbReference type="SMART" id="SM00386">
    <property type="entry name" value="HAT"/>
    <property type="match status" value="10"/>
</dbReference>
<dbReference type="GO" id="GO:0071013">
    <property type="term" value="C:catalytic step 2 spliceosome"/>
    <property type="evidence" value="ECO:0007669"/>
    <property type="project" value="TreeGrafter"/>
</dbReference>
<evidence type="ECO:0000256" key="3">
    <source>
        <dbReference type="ARBA" id="ARBA00023242"/>
    </source>
</evidence>
<dbReference type="PANTHER" id="PTHR11246">
    <property type="entry name" value="PRE-MRNA SPLICING FACTOR"/>
    <property type="match status" value="1"/>
</dbReference>
<proteinExistence type="predicted"/>
<dbReference type="InterPro" id="IPR010491">
    <property type="entry name" value="PRP1_N"/>
</dbReference>
<name>A0A058ZCJ3_FONAL</name>
<accession>A0A058ZCJ3</accession>
<organism evidence="6">
    <name type="scientific">Fonticula alba</name>
    <name type="common">Slime mold</name>
    <dbReference type="NCBI Taxonomy" id="691883"/>
    <lineage>
        <taxon>Eukaryota</taxon>
        <taxon>Rotosphaerida</taxon>
        <taxon>Fonticulaceae</taxon>
        <taxon>Fonticula</taxon>
    </lineage>
</organism>
<dbReference type="OMA" id="DGWAWYY"/>
<evidence type="ECO:0000313" key="6">
    <source>
        <dbReference type="EMBL" id="KCV71157.1"/>
    </source>
</evidence>
<dbReference type="RefSeq" id="XP_009494280.1">
    <property type="nucleotide sequence ID" value="XM_009496005.1"/>
</dbReference>
<sequence>MSDRRLRQYFSSPTPPPGYVPGAGRGAKPFTTRSDIGPAPDTSSGDPLDSHGGDEGYDSDDEAQRRQAAEQLDAQDREAEEIYAAIDRKISERKRHRRGAAANTVPDAAETEAVSISAQFADLKKDLGQITAAQWDNLPEAGRIVGGPKRPRREDRYTPMPDSVIDQVRNTGAMDAAIPPADDGLTTPMSDLRAYGQMRGAMLGSTLDRVSDSVTGQSVVDAKSYVPAAGGTESSAREQVLSGNREMFKALVKSNPGYAAGWISYARLEFADGKVAEARRVIARGCEACASDPDVWLEAARMNSPENAKIILANALRRIPTSVTLWMEACQLEGSVEQRRRVLRRALDHIPQSLRLWREAVELEENPEDAKALLAHAVECVPDSVELWLAYARLETFDRAAKILNAARRACPGKIEVFVAGCQLQESIYNSCEDPTSSQAQTALQPVAQHSASANLQLIRRDWTEQAELCEASGHPLSCQAIIRNTIGLGVESSDRLKTWIQDAEDLISRGSIETARAVYTFALTQLPDRADLWTIAADFEKKHGTLEAYEALLDRAVKQCPHAEKLWLMSAKHRLSRGDFAGARSVLAAAFEANANAESIWLSAVQVEAEAKEFARARALLNSARIKAATERIWVKSLAFERLHGGTAAETFTRQDAALRAWDSVRALAVEAIQRFPKSPKLYMIAGKAAQTAQKYEAARDFFKQGIKACPTSSPLWRLLAKLELEFAAVQAGSQPTEATPRGIATARAILQRARTTVPKDELIWLESVELEVLSGQMADARK</sequence>
<dbReference type="Pfam" id="PF13432">
    <property type="entry name" value="TPR_16"/>
    <property type="match status" value="1"/>
</dbReference>
<dbReference type="Gene3D" id="1.25.40.10">
    <property type="entry name" value="Tetratricopeptide repeat domain"/>
    <property type="match status" value="3"/>
</dbReference>
<keyword evidence="2" id="KW-0677">Repeat</keyword>
<keyword evidence="7" id="KW-1185">Reference proteome</keyword>
<comment type="subcellular location">
    <subcellularLocation>
        <location evidence="1">Nucleus</location>
    </subcellularLocation>
</comment>
<feature type="region of interest" description="Disordered" evidence="4">
    <location>
        <begin position="141"/>
        <end position="163"/>
    </location>
</feature>
<dbReference type="InterPro" id="IPR003107">
    <property type="entry name" value="HAT"/>
</dbReference>
<dbReference type="GO" id="GO:0000244">
    <property type="term" value="P:spliceosomal tri-snRNP complex assembly"/>
    <property type="evidence" value="ECO:0007669"/>
    <property type="project" value="TreeGrafter"/>
</dbReference>
<dbReference type="Proteomes" id="UP000030693">
    <property type="component" value="Unassembled WGS sequence"/>
</dbReference>
<dbReference type="InterPro" id="IPR045075">
    <property type="entry name" value="Syf1-like"/>
</dbReference>
<dbReference type="Pfam" id="PF13428">
    <property type="entry name" value="TPR_14"/>
    <property type="match status" value="1"/>
</dbReference>
<protein>
    <recommendedName>
        <fullName evidence="5">PRP1 splicing factor N-terminal domain-containing protein</fullName>
    </recommendedName>
</protein>
<dbReference type="Pfam" id="PF06424">
    <property type="entry name" value="PRP1_N"/>
    <property type="match status" value="1"/>
</dbReference>
<evidence type="ECO:0000256" key="1">
    <source>
        <dbReference type="ARBA" id="ARBA00004123"/>
    </source>
</evidence>
<keyword evidence="3" id="KW-0539">Nucleus</keyword>
<evidence type="ECO:0000256" key="4">
    <source>
        <dbReference type="SAM" id="MobiDB-lite"/>
    </source>
</evidence>
<dbReference type="SUPFAM" id="SSF48452">
    <property type="entry name" value="TPR-like"/>
    <property type="match status" value="2"/>
</dbReference>
<evidence type="ECO:0000256" key="2">
    <source>
        <dbReference type="ARBA" id="ARBA00022737"/>
    </source>
</evidence>
<dbReference type="GeneID" id="20526832"/>
<feature type="domain" description="PRP1 splicing factor N-terminal" evidence="5">
    <location>
        <begin position="15"/>
        <end position="144"/>
    </location>
</feature>
<dbReference type="InterPro" id="IPR011990">
    <property type="entry name" value="TPR-like_helical_dom_sf"/>
</dbReference>
<dbReference type="OrthoDB" id="440128at2759"/>
<dbReference type="AlphaFoldDB" id="A0A058ZCJ3"/>
<dbReference type="STRING" id="691883.A0A058ZCJ3"/>
<dbReference type="GO" id="GO:0046540">
    <property type="term" value="C:U4/U6 x U5 tri-snRNP complex"/>
    <property type="evidence" value="ECO:0007669"/>
    <property type="project" value="TreeGrafter"/>
</dbReference>
<dbReference type="EMBL" id="KB932203">
    <property type="protein sequence ID" value="KCV71157.1"/>
    <property type="molecule type" value="Genomic_DNA"/>
</dbReference>
<dbReference type="eggNOG" id="KOG0495">
    <property type="taxonomic scope" value="Eukaryota"/>
</dbReference>
<evidence type="ECO:0000313" key="7">
    <source>
        <dbReference type="Proteomes" id="UP000030693"/>
    </source>
</evidence>
<feature type="region of interest" description="Disordered" evidence="4">
    <location>
        <begin position="1"/>
        <end position="80"/>
    </location>
</feature>
<dbReference type="PANTHER" id="PTHR11246:SF1">
    <property type="entry name" value="PRE-MRNA-PROCESSING FACTOR 6"/>
    <property type="match status" value="1"/>
</dbReference>
<gene>
    <name evidence="6" type="ORF">H696_02107</name>
</gene>
<evidence type="ECO:0000259" key="5">
    <source>
        <dbReference type="Pfam" id="PF06424"/>
    </source>
</evidence>
<reference evidence="6" key="1">
    <citation type="submission" date="2013-04" db="EMBL/GenBank/DDBJ databases">
        <title>The Genome Sequence of Fonticula alba ATCC 38817.</title>
        <authorList>
            <consortium name="The Broad Institute Genomics Platform"/>
            <person name="Russ C."/>
            <person name="Cuomo C."/>
            <person name="Burger G."/>
            <person name="Gray M.W."/>
            <person name="Holland P.W.H."/>
            <person name="King N."/>
            <person name="Lang F.B.F."/>
            <person name="Roger A.J."/>
            <person name="Ruiz-Trillo I."/>
            <person name="Brown M."/>
            <person name="Walker B."/>
            <person name="Young S."/>
            <person name="Zeng Q."/>
            <person name="Gargeya S."/>
            <person name="Fitzgerald M."/>
            <person name="Haas B."/>
            <person name="Abouelleil A."/>
            <person name="Allen A.W."/>
            <person name="Alvarado L."/>
            <person name="Arachchi H.M."/>
            <person name="Berlin A.M."/>
            <person name="Chapman S.B."/>
            <person name="Gainer-Dewar J."/>
            <person name="Goldberg J."/>
            <person name="Griggs A."/>
            <person name="Gujja S."/>
            <person name="Hansen M."/>
            <person name="Howarth C."/>
            <person name="Imamovic A."/>
            <person name="Ireland A."/>
            <person name="Larimer J."/>
            <person name="McCowan C."/>
            <person name="Murphy C."/>
            <person name="Pearson M."/>
            <person name="Poon T.W."/>
            <person name="Priest M."/>
            <person name="Roberts A."/>
            <person name="Saif S."/>
            <person name="Shea T."/>
            <person name="Sisk P."/>
            <person name="Sykes S."/>
            <person name="Wortman J."/>
            <person name="Nusbaum C."/>
            <person name="Birren B."/>
        </authorList>
    </citation>
    <scope>NUCLEOTIDE SEQUENCE [LARGE SCALE GENOMIC DNA]</scope>
    <source>
        <strain evidence="6">ATCC 38817</strain>
    </source>
</reference>